<feature type="compositionally biased region" description="Polar residues" evidence="1">
    <location>
        <begin position="736"/>
        <end position="751"/>
    </location>
</feature>
<feature type="region of interest" description="Disordered" evidence="1">
    <location>
        <begin position="1"/>
        <end position="29"/>
    </location>
</feature>
<feature type="compositionally biased region" description="Basic and acidic residues" evidence="1">
    <location>
        <begin position="228"/>
        <end position="239"/>
    </location>
</feature>
<reference evidence="2" key="1">
    <citation type="submission" date="2021-05" db="EMBL/GenBank/DDBJ databases">
        <authorList>
            <person name="Alioto T."/>
            <person name="Alioto T."/>
            <person name="Gomez Garrido J."/>
        </authorList>
    </citation>
    <scope>NUCLEOTIDE SEQUENCE</scope>
</reference>
<proteinExistence type="predicted"/>
<feature type="region of interest" description="Disordered" evidence="1">
    <location>
        <begin position="724"/>
        <end position="792"/>
    </location>
</feature>
<accession>A0A8D8YWX6</accession>
<organism evidence="2">
    <name type="scientific">Cacopsylla melanoneura</name>
    <dbReference type="NCBI Taxonomy" id="428564"/>
    <lineage>
        <taxon>Eukaryota</taxon>
        <taxon>Metazoa</taxon>
        <taxon>Ecdysozoa</taxon>
        <taxon>Arthropoda</taxon>
        <taxon>Hexapoda</taxon>
        <taxon>Insecta</taxon>
        <taxon>Pterygota</taxon>
        <taxon>Neoptera</taxon>
        <taxon>Paraneoptera</taxon>
        <taxon>Hemiptera</taxon>
        <taxon>Sternorrhyncha</taxon>
        <taxon>Psylloidea</taxon>
        <taxon>Psyllidae</taxon>
        <taxon>Psyllinae</taxon>
        <taxon>Cacopsylla</taxon>
    </lineage>
</organism>
<feature type="region of interest" description="Disordered" evidence="1">
    <location>
        <begin position="197"/>
        <end position="354"/>
    </location>
</feature>
<feature type="region of interest" description="Disordered" evidence="1">
    <location>
        <begin position="975"/>
        <end position="1006"/>
    </location>
</feature>
<feature type="compositionally biased region" description="Polar residues" evidence="1">
    <location>
        <begin position="538"/>
        <end position="547"/>
    </location>
</feature>
<feature type="compositionally biased region" description="Polar residues" evidence="1">
    <location>
        <begin position="291"/>
        <end position="300"/>
    </location>
</feature>
<name>A0A8D8YWX6_9HEMI</name>
<feature type="compositionally biased region" description="Low complexity" evidence="1">
    <location>
        <begin position="204"/>
        <end position="225"/>
    </location>
</feature>
<protein>
    <submittedName>
        <fullName evidence="2">Uncharacterized protein</fullName>
    </submittedName>
</protein>
<dbReference type="AlphaFoldDB" id="A0A8D8YWX6"/>
<feature type="region of interest" description="Disordered" evidence="1">
    <location>
        <begin position="513"/>
        <end position="604"/>
    </location>
</feature>
<evidence type="ECO:0000256" key="1">
    <source>
        <dbReference type="SAM" id="MobiDB-lite"/>
    </source>
</evidence>
<evidence type="ECO:0000313" key="2">
    <source>
        <dbReference type="EMBL" id="CAG6735831.1"/>
    </source>
</evidence>
<feature type="compositionally biased region" description="Gly residues" evidence="1">
    <location>
        <begin position="982"/>
        <end position="994"/>
    </location>
</feature>
<dbReference type="EMBL" id="HBUF01397025">
    <property type="protein sequence ID" value="CAG6735831.1"/>
    <property type="molecule type" value="Transcribed_RNA"/>
</dbReference>
<feature type="compositionally biased region" description="Basic and acidic residues" evidence="1">
    <location>
        <begin position="557"/>
        <end position="567"/>
    </location>
</feature>
<feature type="region of interest" description="Disordered" evidence="1">
    <location>
        <begin position="636"/>
        <end position="672"/>
    </location>
</feature>
<sequence length="1006" mass="110407">MATKVTNENIDSSTTSNEAKVKASKIAKDDTAKVAKSVVTKENMNPSTTGNVVKPTTSKVLKIATNKVTKTDTTKASKSVATKITKAATNKVAKAVTTKVTKATTTKIVKGVATKVTKATTTKAVKGVATKVTNATTTKAAKGVTTKVTEAIPTKAAKANTSITCSQEVTSSTGHYQLPAQYRQRSSLGRRILKIASATTNPGESNSSTDSSSDQESSSDSTDSSSSDEDKWVEPEKFGKKSSTKKPPESFRKYPASSSSDEEDRWVEPEQLGKKSGTKKPPESFRKSPACSKNSQSATKRTILRERKSRWQSLDSEDASLGTPADNPCTEIGGGPHGETITSRVENYPPDAENDRIAGEKVHKDHYGGQYRSYYDPYYYSGQPIDSAYYYDPRYIDYLYEMEQTGAAADSWETFDYDYYYGTAPAAEYYPPRIACTEYIRGEDGEWVEREQEELAYNEDVDLFVGMFGSDDPQDGAVWVRYNYETTREPPPSKQALVERYQKSFVMKSLLNSGQEQEVAEGERGRPPVSAAADSTEKSGNSVTDGTQKGAHSDVTTSRKSDLRRGSYAEYAATAKAKKKSAESDQSILTSETRPPPGILFRGQTSVQGSVFDFKNYPAPEGLDIDTAAADVRGSAEAALSADAPNPTPYDVPNEDLISKRSSPHNIPDENEANVASNCTQSINDVPRQSSLPYDVPNWNDVLNVNNSNPENPVVEGSLLSSDVTNRSQTSDDVRNQSPSNDNVTSQYSCSRQEDEAVTDASTSIAEVKASEGSKLNPSRDTDVETSRVDSHKGVEVVDLSKTNVMKEPPAAKSACVDPSEPHSVDVEDGVDSFWDYEEYIVSACDPEELLYVLGSSSWAPRKDFTDWEPPKPEVVVVRPAFKFTRKSRRAGLGFSRGRRTGAGRRDPTIEQQKCAWFTKEVAKLRTKRERTLWKFKKEKDFNKKAELMFEFRKARRKLHVVINRNKKQLYGPIWRKMGKNKGPGGRGGGGGCVGQEPVVNDVVDE</sequence>
<feature type="compositionally biased region" description="Basic and acidic residues" evidence="1">
    <location>
        <begin position="778"/>
        <end position="792"/>
    </location>
</feature>
<feature type="compositionally biased region" description="Polar residues" evidence="1">
    <location>
        <begin position="1"/>
        <end position="18"/>
    </location>
</feature>